<evidence type="ECO:0000256" key="3">
    <source>
        <dbReference type="ARBA" id="ARBA00022679"/>
    </source>
</evidence>
<dbReference type="RefSeq" id="WP_344428789.1">
    <property type="nucleotide sequence ID" value="NZ_BAAANN010000037.1"/>
</dbReference>
<dbReference type="PANTHER" id="PTHR43074">
    <property type="entry name" value="OMEGA-3 POLYUNSATURATED FATTY ACID SYNTHASE PFAB-RELATED"/>
    <property type="match status" value="1"/>
</dbReference>
<keyword evidence="1" id="KW-0596">Phosphopantetheine</keyword>
<dbReference type="InterPro" id="IPR014031">
    <property type="entry name" value="Ketoacyl_synth_C"/>
</dbReference>
<dbReference type="PROSITE" id="PS00606">
    <property type="entry name" value="KS3_1"/>
    <property type="match status" value="1"/>
</dbReference>
<dbReference type="PROSITE" id="PS52004">
    <property type="entry name" value="KS3_2"/>
    <property type="match status" value="1"/>
</dbReference>
<dbReference type="Gene3D" id="3.30.70.250">
    <property type="entry name" value="Malonyl-CoA ACP transacylase, ACP-binding"/>
    <property type="match status" value="1"/>
</dbReference>
<keyword evidence="2" id="KW-0597">Phosphoprotein</keyword>
<dbReference type="SUPFAM" id="SSF55048">
    <property type="entry name" value="Probable ACP-binding domain of malonyl-CoA ACP transacylase"/>
    <property type="match status" value="1"/>
</dbReference>
<dbReference type="InterPro" id="IPR001227">
    <property type="entry name" value="Ac_transferase_dom_sf"/>
</dbReference>
<evidence type="ECO:0000313" key="6">
    <source>
        <dbReference type="EMBL" id="GAA1982383.1"/>
    </source>
</evidence>
<reference evidence="6 7" key="1">
    <citation type="journal article" date="2019" name="Int. J. Syst. Evol. Microbiol.">
        <title>The Global Catalogue of Microorganisms (GCM) 10K type strain sequencing project: providing services to taxonomists for standard genome sequencing and annotation.</title>
        <authorList>
            <consortium name="The Broad Institute Genomics Platform"/>
            <consortium name="The Broad Institute Genome Sequencing Center for Infectious Disease"/>
            <person name="Wu L."/>
            <person name="Ma J."/>
        </authorList>
    </citation>
    <scope>NUCLEOTIDE SEQUENCE [LARGE SCALE GENOMIC DNA]</scope>
    <source>
        <strain evidence="6 7">JCM 14545</strain>
    </source>
</reference>
<dbReference type="Proteomes" id="UP001501116">
    <property type="component" value="Unassembled WGS sequence"/>
</dbReference>
<name>A0ABN2S8Q8_9PSEU</name>
<dbReference type="InterPro" id="IPR049551">
    <property type="entry name" value="PKS_DH_C"/>
</dbReference>
<dbReference type="EMBL" id="BAAANN010000037">
    <property type="protein sequence ID" value="GAA1982383.1"/>
    <property type="molecule type" value="Genomic_DNA"/>
</dbReference>
<feature type="region of interest" description="Disordered" evidence="4">
    <location>
        <begin position="1314"/>
        <end position="1335"/>
    </location>
</feature>
<dbReference type="SUPFAM" id="SSF53901">
    <property type="entry name" value="Thiolase-like"/>
    <property type="match status" value="1"/>
</dbReference>
<dbReference type="InterPro" id="IPR016035">
    <property type="entry name" value="Acyl_Trfase/lysoPLipase"/>
</dbReference>
<dbReference type="Pfam" id="PF14765">
    <property type="entry name" value="PS-DH"/>
    <property type="match status" value="1"/>
</dbReference>
<protein>
    <submittedName>
        <fullName evidence="6">Type I polyketide synthase</fullName>
    </submittedName>
</protein>
<keyword evidence="7" id="KW-1185">Reference proteome</keyword>
<dbReference type="Pfam" id="PF02801">
    <property type="entry name" value="Ketoacyl-synt_C"/>
    <property type="match status" value="1"/>
</dbReference>
<evidence type="ECO:0000256" key="2">
    <source>
        <dbReference type="ARBA" id="ARBA00022553"/>
    </source>
</evidence>
<feature type="domain" description="Ketosynthase family 3 (KS3)" evidence="5">
    <location>
        <begin position="5"/>
        <end position="470"/>
    </location>
</feature>
<dbReference type="InterPro" id="IPR020841">
    <property type="entry name" value="PKS_Beta-ketoAc_synthase_dom"/>
</dbReference>
<comment type="caution">
    <text evidence="6">The sequence shown here is derived from an EMBL/GenBank/DDBJ whole genome shotgun (WGS) entry which is preliminary data.</text>
</comment>
<dbReference type="InterPro" id="IPR014030">
    <property type="entry name" value="Ketoacyl_synth_N"/>
</dbReference>
<evidence type="ECO:0000256" key="1">
    <source>
        <dbReference type="ARBA" id="ARBA00022450"/>
    </source>
</evidence>
<dbReference type="CDD" id="cd00833">
    <property type="entry name" value="PKS"/>
    <property type="match status" value="1"/>
</dbReference>
<sequence>MVSAREPVAIVGMAVWLPGAPDLDSYRRNLFSGVDAIADVPESLKLSGFHDSGHAASERADPARTYCHRGGFLDRPLTVDSTAFGVMPSSVPGMEPDQLVALKVAADAVEDAGGRTALGDTAKTAVILGRGAYLTPALMRFEQRVRGVGQILRTIGEVLPSVTGSELDRLRAALLEPLGAADPEASIGLVPNLAASRVANRLDLGGPAYTVDAACASSLIAVDHAMTELAGGRCDAVLAGGVHHCHDETLWSLFTQLRALSPSERISPLSQHADGLLIGEGTGVVVLKRLADAQRDGDRIYAVVRGTGTSSDGRAASLFNPDTRGQELALRRAWAEAGLDPLAPHALGLLEAHGTATPAGDAAELDTIGRVFGPRSGADAAVVGSVKSMIGHTMPAAGVAGLVKAALALHHTTLPPTLHCEEPNPLLAETAFTAIGTAREWDAPPDGTPRRAAVNAFGFGGINAHTILEEHSRPSRAPAAVREPERTVRLGAATPGELGTLLDRPGGALRAEAPAAVGACRLSVVDPTDRKLELARRIVAKGEPWRGRNDVWFAPDPLLLAEPSAKTAFVFPGIEAEFVSRCADVAAHFGLTPPPAVRPGSLLSHVDGLYAVGGTLDFALRRLGIVPDGFAGHSVGEWTAMTAAGMYRIDEAKALYSRYLPGGFEPPEADFVVLGCPAAEAERRVADEPGLVVSHDNAPRQSIACGPPDAVARLAERCRADGVVARILPFRSGFHTPLLRPLLSSFEELITGLALKPPSVPIWSATTADRYPDDLDRVRALYLEHLVAPVRFRELVESMYADGFRVFLQAGPGQLGSFVADTLDGRAHLMVSADVPGRDGMAQLRRVAAALWTDGGTPRFEALETTRSGATTTIDTFAVPMSVTAAARGLLDHPHDPELPALPPGTAAEVVTEFTALLAETRRAAASVVAAANGAAAEVLLDVSLDTMPYLRDHRFFRQRADWPDEEDHRPVVPATALIDLAVGEVVRRWPDEVAVAVHHAVFTRWLVAAPAQRVPLRMRREGDRVRVEIGEYASMTVELGRSYPVPPEPRTVDAPERTPPTNAVETYERRHMFHGPGYQGLSALHALGARHIRGELMVPPAPGGLLDSLGQLLGCWLMASESDGLLAFPRSAKEVRFHGPHPAVGERLDCLVEVTEVTEDRLAMSAQLVHRGRIWASVEAWRDVRFTCDHRAHRVYAFPDRNLLSTPDRHGWMVLRAAWRTAAARDLYAGIYLGSGERADYDRCPPPQRQRWLTDRIAVKDAVRAFLAERGTAGIYPAEVVVTVTDGVAVARGWHGAAVPEVTVDLDRDGDTVRARAGDRTGASKTDYERGARL</sequence>
<evidence type="ECO:0000256" key="4">
    <source>
        <dbReference type="SAM" id="MobiDB-lite"/>
    </source>
</evidence>
<dbReference type="SMART" id="SM00825">
    <property type="entry name" value="PKS_KS"/>
    <property type="match status" value="1"/>
</dbReference>
<gene>
    <name evidence="6" type="ORF">GCM10009754_69090</name>
</gene>
<dbReference type="Gene3D" id="3.40.366.10">
    <property type="entry name" value="Malonyl-Coenzyme A Acyl Carrier Protein, domain 2"/>
    <property type="match status" value="1"/>
</dbReference>
<dbReference type="SUPFAM" id="SSF52151">
    <property type="entry name" value="FabD/lysophospholipase-like"/>
    <property type="match status" value="1"/>
</dbReference>
<accession>A0ABN2S8Q8</accession>
<dbReference type="Gene3D" id="3.40.47.10">
    <property type="match status" value="1"/>
</dbReference>
<dbReference type="Pfam" id="PF00698">
    <property type="entry name" value="Acyl_transf_1"/>
    <property type="match status" value="1"/>
</dbReference>
<evidence type="ECO:0000313" key="7">
    <source>
        <dbReference type="Proteomes" id="UP001501116"/>
    </source>
</evidence>
<organism evidence="6 7">
    <name type="scientific">Amycolatopsis minnesotensis</name>
    <dbReference type="NCBI Taxonomy" id="337894"/>
    <lineage>
        <taxon>Bacteria</taxon>
        <taxon>Bacillati</taxon>
        <taxon>Actinomycetota</taxon>
        <taxon>Actinomycetes</taxon>
        <taxon>Pseudonocardiales</taxon>
        <taxon>Pseudonocardiaceae</taxon>
        <taxon>Amycolatopsis</taxon>
    </lineage>
</organism>
<dbReference type="InterPro" id="IPR018201">
    <property type="entry name" value="Ketoacyl_synth_AS"/>
</dbReference>
<dbReference type="PANTHER" id="PTHR43074:SF1">
    <property type="entry name" value="BETA-KETOACYL SYNTHASE FAMILY PROTEIN-RELATED"/>
    <property type="match status" value="1"/>
</dbReference>
<dbReference type="Gene3D" id="3.10.129.110">
    <property type="entry name" value="Polyketide synthase dehydratase"/>
    <property type="match status" value="1"/>
</dbReference>
<proteinExistence type="predicted"/>
<dbReference type="InterPro" id="IPR016036">
    <property type="entry name" value="Malonyl_transacylase_ACP-bd"/>
</dbReference>
<dbReference type="Pfam" id="PF00109">
    <property type="entry name" value="ketoacyl-synt"/>
    <property type="match status" value="1"/>
</dbReference>
<dbReference type="InterPro" id="IPR052568">
    <property type="entry name" value="PKS-FAS_Synthase"/>
</dbReference>
<dbReference type="SMART" id="SM00827">
    <property type="entry name" value="PKS_AT"/>
    <property type="match status" value="1"/>
</dbReference>
<dbReference type="InterPro" id="IPR016039">
    <property type="entry name" value="Thiolase-like"/>
</dbReference>
<keyword evidence="3" id="KW-0808">Transferase</keyword>
<evidence type="ECO:0000259" key="5">
    <source>
        <dbReference type="PROSITE" id="PS52004"/>
    </source>
</evidence>
<dbReference type="InterPro" id="IPR042104">
    <property type="entry name" value="PKS_dehydratase_sf"/>
</dbReference>
<dbReference type="InterPro" id="IPR014043">
    <property type="entry name" value="Acyl_transferase_dom"/>
</dbReference>